<dbReference type="Pfam" id="PF02607">
    <property type="entry name" value="B12-binding_2"/>
    <property type="match status" value="1"/>
</dbReference>
<dbReference type="EMBL" id="PDOD01000001">
    <property type="protein sequence ID" value="PYZ95232.1"/>
    <property type="molecule type" value="Genomic_DNA"/>
</dbReference>
<accession>A0A323TJE4</accession>
<dbReference type="OrthoDB" id="5756833at2"/>
<dbReference type="Gene3D" id="1.10.1240.10">
    <property type="entry name" value="Methionine synthase domain"/>
    <property type="match status" value="1"/>
</dbReference>
<protein>
    <submittedName>
        <fullName evidence="2">Cobalamin-binding domain protein</fullName>
    </submittedName>
</protein>
<evidence type="ECO:0000259" key="1">
    <source>
        <dbReference type="PROSITE" id="PS51332"/>
    </source>
</evidence>
<dbReference type="PROSITE" id="PS51332">
    <property type="entry name" value="B12_BINDING"/>
    <property type="match status" value="1"/>
</dbReference>
<dbReference type="AlphaFoldDB" id="A0A323TJE4"/>
<proteinExistence type="predicted"/>
<dbReference type="InterPro" id="IPR003759">
    <property type="entry name" value="Cbl-bd_cap"/>
</dbReference>
<feature type="domain" description="B12-binding" evidence="1">
    <location>
        <begin position="90"/>
        <end position="210"/>
    </location>
</feature>
<dbReference type="InterPro" id="IPR006158">
    <property type="entry name" value="Cobalamin-bd"/>
</dbReference>
<keyword evidence="3" id="KW-1185">Reference proteome</keyword>
<dbReference type="Pfam" id="PF02310">
    <property type="entry name" value="B12-binding"/>
    <property type="match status" value="1"/>
</dbReference>
<dbReference type="InterPro" id="IPR036724">
    <property type="entry name" value="Cobalamin-bd_sf"/>
</dbReference>
<dbReference type="RefSeq" id="WP_110608867.1">
    <property type="nucleotide sequence ID" value="NZ_PDOD01000001.1"/>
</dbReference>
<organism evidence="2 3">
    <name type="scientific">Salipaludibacillus keqinensis</name>
    <dbReference type="NCBI Taxonomy" id="2045207"/>
    <lineage>
        <taxon>Bacteria</taxon>
        <taxon>Bacillati</taxon>
        <taxon>Bacillota</taxon>
        <taxon>Bacilli</taxon>
        <taxon>Bacillales</taxon>
        <taxon>Bacillaceae</taxon>
    </lineage>
</organism>
<dbReference type="Proteomes" id="UP000248214">
    <property type="component" value="Unassembled WGS sequence"/>
</dbReference>
<name>A0A323TJE4_9BACI</name>
<dbReference type="CDD" id="cd02065">
    <property type="entry name" value="B12-binding_like"/>
    <property type="match status" value="1"/>
</dbReference>
<dbReference type="GO" id="GO:0046872">
    <property type="term" value="F:metal ion binding"/>
    <property type="evidence" value="ECO:0007669"/>
    <property type="project" value="InterPro"/>
</dbReference>
<evidence type="ECO:0000313" key="3">
    <source>
        <dbReference type="Proteomes" id="UP000248214"/>
    </source>
</evidence>
<dbReference type="Gene3D" id="3.40.50.280">
    <property type="entry name" value="Cobalamin-binding domain"/>
    <property type="match status" value="1"/>
</dbReference>
<dbReference type="InterPro" id="IPR036594">
    <property type="entry name" value="Meth_synthase_dom"/>
</dbReference>
<gene>
    <name evidence="2" type="ORF">CR194_06880</name>
</gene>
<reference evidence="2 3" key="1">
    <citation type="submission" date="2017-10" db="EMBL/GenBank/DDBJ databases">
        <title>Bacillus sp. nov., a halophilic bacterium isolated from a Keqin Lake.</title>
        <authorList>
            <person name="Wang H."/>
        </authorList>
    </citation>
    <scope>NUCLEOTIDE SEQUENCE [LARGE SCALE GENOMIC DNA]</scope>
    <source>
        <strain evidence="2 3">KQ-12</strain>
    </source>
</reference>
<comment type="caution">
    <text evidence="2">The sequence shown here is derived from an EMBL/GenBank/DDBJ whole genome shotgun (WGS) entry which is preliminary data.</text>
</comment>
<dbReference type="GO" id="GO:0031419">
    <property type="term" value="F:cobalamin binding"/>
    <property type="evidence" value="ECO:0007669"/>
    <property type="project" value="InterPro"/>
</dbReference>
<sequence>MQKTTETFVDALLKGDHAASLRIVQNQREHHSRFTIYNELITPAMHEIGMLWQQNKITVADEHLATAVCDFVLSQTEYDLVQHSDFQETTPKAMFFTVQDEYHYLGLKMVSILFREKDWNVKYYQSNLSIDHVMEQVETWKPAVIGLSFALAYRIEALTAYLKKFSELDYEPEILVGGRLMHQYDFSSIGPPNTTFIENLNELQTWFNKDKTIRRDDSDGKANTSSVI</sequence>
<evidence type="ECO:0000313" key="2">
    <source>
        <dbReference type="EMBL" id="PYZ95232.1"/>
    </source>
</evidence>
<dbReference type="SUPFAM" id="SSF52242">
    <property type="entry name" value="Cobalamin (vitamin B12)-binding domain"/>
    <property type="match status" value="1"/>
</dbReference>